<dbReference type="AlphaFoldDB" id="A0A8J5WHQ1"/>
<evidence type="ECO:0000256" key="1">
    <source>
        <dbReference type="SAM" id="MobiDB-lite"/>
    </source>
</evidence>
<sequence>MVVQDEEDEYRHDGSLNDKSEEEDPYDDVDMSENDEVANAQDDGERDDTTSNPSFEFKVRFNGQHYNLPAWSISIFPDCKIVVFNTAMVKEPTLLPKMNPVVRFAWQSYNANTKSLDDRAFTKDGLVEQLSMTWDKSDYMWYTTYVNIGPNEQFLKSIQSSQLTVYSVGHSMQVFVNGKSFGINISSYLHFILDQV</sequence>
<dbReference type="GO" id="GO:0004553">
    <property type="term" value="F:hydrolase activity, hydrolyzing O-glycosyl compounds"/>
    <property type="evidence" value="ECO:0007669"/>
    <property type="project" value="InterPro"/>
</dbReference>
<feature type="compositionally biased region" description="Acidic residues" evidence="1">
    <location>
        <begin position="20"/>
        <end position="46"/>
    </location>
</feature>
<evidence type="ECO:0000259" key="2">
    <source>
        <dbReference type="Pfam" id="PF17834"/>
    </source>
</evidence>
<comment type="caution">
    <text evidence="3">The sequence shown here is derived from an EMBL/GenBank/DDBJ whole genome shotgun (WGS) entry which is preliminary data.</text>
</comment>
<reference evidence="3" key="1">
    <citation type="journal article" date="2021" name="bioRxiv">
        <title>Whole Genome Assembly and Annotation of Northern Wild Rice, Zizania palustris L., Supports a Whole Genome Duplication in the Zizania Genus.</title>
        <authorList>
            <person name="Haas M."/>
            <person name="Kono T."/>
            <person name="Macchietto M."/>
            <person name="Millas R."/>
            <person name="McGilp L."/>
            <person name="Shao M."/>
            <person name="Duquette J."/>
            <person name="Hirsch C.N."/>
            <person name="Kimball J."/>
        </authorList>
    </citation>
    <scope>NUCLEOTIDE SEQUENCE</scope>
    <source>
        <tissue evidence="3">Fresh leaf tissue</tissue>
    </source>
</reference>
<keyword evidence="4" id="KW-1185">Reference proteome</keyword>
<dbReference type="InterPro" id="IPR001944">
    <property type="entry name" value="Glycoside_Hdrlase_35"/>
</dbReference>
<dbReference type="PANTHER" id="PTHR23421">
    <property type="entry name" value="BETA-GALACTOSIDASE RELATED"/>
    <property type="match status" value="1"/>
</dbReference>
<evidence type="ECO:0000313" key="4">
    <source>
        <dbReference type="Proteomes" id="UP000729402"/>
    </source>
</evidence>
<name>A0A8J5WHQ1_ZIZPA</name>
<dbReference type="OrthoDB" id="1657402at2759"/>
<feature type="domain" description="Beta-galactosidase beta-sandwich" evidence="2">
    <location>
        <begin position="57"/>
        <end position="89"/>
    </location>
</feature>
<dbReference type="EMBL" id="JAAALK010000081">
    <property type="protein sequence ID" value="KAG8088953.1"/>
    <property type="molecule type" value="Genomic_DNA"/>
</dbReference>
<accession>A0A8J5WHQ1</accession>
<reference evidence="3" key="2">
    <citation type="submission" date="2021-02" db="EMBL/GenBank/DDBJ databases">
        <authorList>
            <person name="Kimball J.A."/>
            <person name="Haas M.W."/>
            <person name="Macchietto M."/>
            <person name="Kono T."/>
            <person name="Duquette J."/>
            <person name="Shao M."/>
        </authorList>
    </citation>
    <scope>NUCLEOTIDE SEQUENCE</scope>
    <source>
        <tissue evidence="3">Fresh leaf tissue</tissue>
    </source>
</reference>
<protein>
    <recommendedName>
        <fullName evidence="2">Beta-galactosidase beta-sandwich domain-containing protein</fullName>
    </recommendedName>
</protein>
<dbReference type="Pfam" id="PF17834">
    <property type="entry name" value="GHD"/>
    <property type="match status" value="1"/>
</dbReference>
<evidence type="ECO:0000313" key="3">
    <source>
        <dbReference type="EMBL" id="KAG8088953.1"/>
    </source>
</evidence>
<organism evidence="3 4">
    <name type="scientific">Zizania palustris</name>
    <name type="common">Northern wild rice</name>
    <dbReference type="NCBI Taxonomy" id="103762"/>
    <lineage>
        <taxon>Eukaryota</taxon>
        <taxon>Viridiplantae</taxon>
        <taxon>Streptophyta</taxon>
        <taxon>Embryophyta</taxon>
        <taxon>Tracheophyta</taxon>
        <taxon>Spermatophyta</taxon>
        <taxon>Magnoliopsida</taxon>
        <taxon>Liliopsida</taxon>
        <taxon>Poales</taxon>
        <taxon>Poaceae</taxon>
        <taxon>BOP clade</taxon>
        <taxon>Oryzoideae</taxon>
        <taxon>Oryzeae</taxon>
        <taxon>Zizaniinae</taxon>
        <taxon>Zizania</taxon>
    </lineage>
</organism>
<dbReference type="InterPro" id="IPR041392">
    <property type="entry name" value="GHD"/>
</dbReference>
<dbReference type="GO" id="GO:0005975">
    <property type="term" value="P:carbohydrate metabolic process"/>
    <property type="evidence" value="ECO:0007669"/>
    <property type="project" value="InterPro"/>
</dbReference>
<gene>
    <name evidence="3" type="ORF">GUJ93_ZPchr0011g28181</name>
</gene>
<feature type="compositionally biased region" description="Basic and acidic residues" evidence="1">
    <location>
        <begin position="9"/>
        <end position="19"/>
    </location>
</feature>
<proteinExistence type="predicted"/>
<dbReference type="Proteomes" id="UP000729402">
    <property type="component" value="Unassembled WGS sequence"/>
</dbReference>
<feature type="region of interest" description="Disordered" evidence="1">
    <location>
        <begin position="1"/>
        <end position="53"/>
    </location>
</feature>